<dbReference type="AlphaFoldDB" id="A0A964UZT1"/>
<dbReference type="EMBL" id="RGET01000028">
    <property type="protein sequence ID" value="NBN87955.1"/>
    <property type="molecule type" value="Genomic_DNA"/>
</dbReference>
<gene>
    <name evidence="1" type="ORF">EBV32_02550</name>
</gene>
<name>A0A964UZT1_9PROT</name>
<evidence type="ECO:0000313" key="1">
    <source>
        <dbReference type="EMBL" id="NBN87955.1"/>
    </source>
</evidence>
<protein>
    <submittedName>
        <fullName evidence="1">Uncharacterized protein</fullName>
    </submittedName>
</protein>
<organism evidence="1 2">
    <name type="scientific">Candidatus Fonsibacter lacus</name>
    <dbReference type="NCBI Taxonomy" id="2576439"/>
    <lineage>
        <taxon>Bacteria</taxon>
        <taxon>Pseudomonadati</taxon>
        <taxon>Pseudomonadota</taxon>
        <taxon>Alphaproteobacteria</taxon>
        <taxon>Candidatus Pelagibacterales</taxon>
        <taxon>Candidatus Pelagibacterales incertae sedis</taxon>
        <taxon>Candidatus Fonsibacter</taxon>
    </lineage>
</organism>
<comment type="caution">
    <text evidence="1">The sequence shown here is derived from an EMBL/GenBank/DDBJ whole genome shotgun (WGS) entry which is preliminary data.</text>
</comment>
<sequence length="237" mass="24796">MTALIPEEVVPDQSIAVLEKRWGISRNGLKARAKALGVELIRKGPTLTVWPGDRIADGDRLDAHLKAGGAMASFPGFAGGSEQPSVTPQGRSAGSQLAVTGKADQLAVLAATVAAAVQQPAADPLQRARGLAEAADSGLILTNDDMRSLLGQGVSSWADGHEAYGYRFRKHQQGRQVLWAIERAISASTRPALTAAVGTRARRVGFGALEPEVIEAQVQVLSTGAALFEANRIGIGF</sequence>
<reference evidence="1" key="1">
    <citation type="submission" date="2018-10" db="EMBL/GenBank/DDBJ databases">
        <title>Iterative Subtractive Binning of Freshwater Chronoseries Metagenomes Recovers Nearly Complete Genomes from over Four Hundred Novel Species.</title>
        <authorList>
            <person name="Rodriguez-R L.M."/>
            <person name="Tsementzi D."/>
            <person name="Luo C."/>
            <person name="Konstantinidis K.T."/>
        </authorList>
    </citation>
    <scope>NUCLEOTIDE SEQUENCE</scope>
    <source>
        <strain evidence="1">WB7_6_001</strain>
    </source>
</reference>
<accession>A0A964UZT1</accession>
<evidence type="ECO:0000313" key="2">
    <source>
        <dbReference type="Proteomes" id="UP000713222"/>
    </source>
</evidence>
<proteinExistence type="predicted"/>
<dbReference type="Proteomes" id="UP000713222">
    <property type="component" value="Unassembled WGS sequence"/>
</dbReference>